<keyword evidence="4" id="KW-1185">Reference proteome</keyword>
<evidence type="ECO:0000313" key="3">
    <source>
        <dbReference type="EMBL" id="MFC4312621.1"/>
    </source>
</evidence>
<dbReference type="Proteomes" id="UP001595904">
    <property type="component" value="Unassembled WGS sequence"/>
</dbReference>
<evidence type="ECO:0000256" key="2">
    <source>
        <dbReference type="SAM" id="SignalP"/>
    </source>
</evidence>
<reference evidence="4" key="1">
    <citation type="journal article" date="2019" name="Int. J. Syst. Evol. Microbiol.">
        <title>The Global Catalogue of Microorganisms (GCM) 10K type strain sequencing project: providing services to taxonomists for standard genome sequencing and annotation.</title>
        <authorList>
            <consortium name="The Broad Institute Genomics Platform"/>
            <consortium name="The Broad Institute Genome Sequencing Center for Infectious Disease"/>
            <person name="Wu L."/>
            <person name="Ma J."/>
        </authorList>
    </citation>
    <scope>NUCLEOTIDE SEQUENCE [LARGE SCALE GENOMIC DNA]</scope>
    <source>
        <strain evidence="4">CGMCC 1.10759</strain>
    </source>
</reference>
<feature type="compositionally biased region" description="Pro residues" evidence="1">
    <location>
        <begin position="1302"/>
        <end position="1311"/>
    </location>
</feature>
<feature type="signal peptide" evidence="2">
    <location>
        <begin position="1"/>
        <end position="28"/>
    </location>
</feature>
<evidence type="ECO:0000256" key="1">
    <source>
        <dbReference type="SAM" id="MobiDB-lite"/>
    </source>
</evidence>
<organism evidence="3 4">
    <name type="scientific">Steroidobacter flavus</name>
    <dbReference type="NCBI Taxonomy" id="1842136"/>
    <lineage>
        <taxon>Bacteria</taxon>
        <taxon>Pseudomonadati</taxon>
        <taxon>Pseudomonadota</taxon>
        <taxon>Gammaproteobacteria</taxon>
        <taxon>Steroidobacterales</taxon>
        <taxon>Steroidobacteraceae</taxon>
        <taxon>Steroidobacter</taxon>
    </lineage>
</organism>
<name>A0ABV8SYG9_9GAMM</name>
<feature type="chain" id="PRO_5045298203" evidence="2">
    <location>
        <begin position="29"/>
        <end position="1752"/>
    </location>
</feature>
<keyword evidence="2" id="KW-0732">Signal</keyword>
<protein>
    <submittedName>
        <fullName evidence="3">Uncharacterized protein</fullName>
    </submittedName>
</protein>
<feature type="compositionally biased region" description="Pro residues" evidence="1">
    <location>
        <begin position="1322"/>
        <end position="1332"/>
    </location>
</feature>
<sequence>MKLLARVASPARLIVVVLMGLFAQAAVAQTAPGSSIRDDVYRDACQLAAPPLQAVCTTLTHLDDQESDVFGFERDDASASAALRLLARLLMEEKQEPQVITTAVVNALDPTGLSFLYCAELRKVLPDGEADVACVRPACLISTDFNSIAKQCWPLTAGRQKDVAKVVRDFLKTKEAETFKCTPTDPKEKDPVCIGAEAAGLVVKVDQTLAFFRAIQKEKLPELAACNKGGDSDKCHEAIVQLLPELARVWSIGTVLSESLRQWPELAPIIDGDGANKFQPAWAEVDKHLPGAADFDEKMAATFPFNLEFVRALRNAQPAVDAANARIAKRLSRVVIEQFQAGKRIAEAVAKVELPADLQLTADQRKRFDDCRAAMAEWAAKSVDLQQVDGGLQLAGFVEANAACKAEAENALFAVARSVAKVETAQACDTGQSITLLKQGFADYCFNAESKKPGVVGLRLKFRPCLDLGDQPCVTVGHLSLLIRATSDSNPLVVDYPLGIKDIQTRVSANAVAVLSVPPQVAYATPDPKLLRESLQRLLPPAFRITSVADAKVDQQLLVTIEGIQIEAVGVKLPLMCAKLGPKRMSFGAAPACNDLRGNIDDLASLAKRKLAKRLEAKLPVLADVPVLLTAAQVLINGTDKCPANGIALSDAAIAPVEQTLALCGTATIDLPGAKALPVAILWQYAGANAQRWRLIVDENKARAALQPLLPNGINIETLSSKDASIVARVTAPGGCRNTVKVDVTKNGVRTNVDEVAAQLGACLVADANLPKLPESFTLFGITFGAEGGGRACATLPDQEQVCISNITMDGDRAVLDKAVLDDKGRLARYLQTNLDAVLPGGVITVREVLPKLKADVAIPALEPLELEIEAAGAQFEQAATAAFQRAATNIVAGTEVNVGPVTVVVKSLAPTKKIEELSLNVAIQYGSESVAAVLQILPSLKLQSPSLGDALVGVIKKFLGNIELPNAKLYLVTTPDGVPLIRCDVELPVIVDALKAGGTIEWRPGKNSEPTFAGPVTLTWAGYTPIFAGVDIGNISGQFDYAKPGDIVLSASLALTSGATTSNILRLTGELTYKKPKTITADTGLFIANSRLARSTTVVDLENFSVESQLAPEGVASYLPLPRTKVGIYGTACMASGKATVKLFNSVELADVVAVIVLPDCATDMSLQRVKLLDLDAKECENAESGLLCVAARMNVVSLFQGRGFVRVPLGSFSPVLAIGGDALGARLDINASLKRIKVKADVKVLKVTIIFPSATGIDAKVIEKILKNLLKPSIDWDSIRRGKIVISSDQGKGGGEGPSPNTPPGPPDTTPANEVDKPGVGPPVNKPTPGSPGVGLAFSSGNRVIRIAKDRRLLVNDWPYLTDVIDRHGTRSWGSYEVRVTEQTAAAMMGRGRYLLPNASAFELPEGMFLLFCSNLPCEASHLVARRVEIVGIDSQRGELEKSVSVNFVSGKLSAESHITFVGALPRAAQLAASNGRASELFCTDYEPSDCLAALHRVQGDSQWRYFPPGQPAEDIVAADSLWGRAFQLLGSEKAGTVIAQSMYHDVAALSVIDNAQTLRVLLSPALRWLPPLRTRARPKTPEIPISTALLTVGSTLGPGYSVEPVESSVQTWRHAAPWRVPPPESPLTRVVAALPAPVANRKLTINAGAEGRRAVAEIVADASSSFIYSVRQRGKLCSAMTQSGTQLGATLNLWSQPADLNNAAKGRLKGGTDAPALLSTLATRLVTEPFVAPFLIDPLFLFYENGSCP</sequence>
<proteinExistence type="predicted"/>
<dbReference type="EMBL" id="JBHSDU010000014">
    <property type="protein sequence ID" value="MFC4312621.1"/>
    <property type="molecule type" value="Genomic_DNA"/>
</dbReference>
<accession>A0ABV8SYG9</accession>
<dbReference type="RefSeq" id="WP_380602179.1">
    <property type="nucleotide sequence ID" value="NZ_JBHSDU010000014.1"/>
</dbReference>
<feature type="region of interest" description="Disordered" evidence="1">
    <location>
        <begin position="1289"/>
        <end position="1337"/>
    </location>
</feature>
<evidence type="ECO:0000313" key="4">
    <source>
        <dbReference type="Proteomes" id="UP001595904"/>
    </source>
</evidence>
<comment type="caution">
    <text evidence="3">The sequence shown here is derived from an EMBL/GenBank/DDBJ whole genome shotgun (WGS) entry which is preliminary data.</text>
</comment>
<gene>
    <name evidence="3" type="ORF">ACFPN2_26290</name>
</gene>